<feature type="transmembrane region" description="Helical" evidence="1">
    <location>
        <begin position="124"/>
        <end position="147"/>
    </location>
</feature>
<dbReference type="eggNOG" id="COG1300">
    <property type="taxonomic scope" value="Bacteria"/>
</dbReference>
<keyword evidence="3" id="KW-1185">Reference proteome</keyword>
<protein>
    <recommendedName>
        <fullName evidence="4">Stage II sporulation protein M</fullName>
    </recommendedName>
</protein>
<dbReference type="InterPro" id="IPR002798">
    <property type="entry name" value="SpoIIM-like"/>
</dbReference>
<dbReference type="HOGENOM" id="CLU_099320_0_1_9"/>
<evidence type="ECO:0000256" key="1">
    <source>
        <dbReference type="SAM" id="Phobius"/>
    </source>
</evidence>
<keyword evidence="1" id="KW-1133">Transmembrane helix</keyword>
<feature type="transmembrane region" description="Helical" evidence="1">
    <location>
        <begin position="168"/>
        <end position="194"/>
    </location>
</feature>
<keyword evidence="1" id="KW-0812">Transmembrane</keyword>
<sequence length="198" mass="21527">MKVIFDSFRGKGKYIFFSIVLFAAGAVLGYAVFWQDPRVILANLDRILGNILKISDAVENANKLYVFGLIFQNNVRALLVMIFGGVAFGLVPLFTVLFNGFVVGLILALNFYSGQSLSFFLASILPHGILELPAILVGAAFGLKIGFELFSPRGKTRVEVLKENLKDGILALGILIPVLLLAALIEAIITPLVARPFL</sequence>
<organism evidence="2 3">
    <name type="scientific">Thermosediminibacter oceani (strain ATCC BAA-1034 / DSM 16646 / JW/IW-1228P)</name>
    <dbReference type="NCBI Taxonomy" id="555079"/>
    <lineage>
        <taxon>Bacteria</taxon>
        <taxon>Bacillati</taxon>
        <taxon>Bacillota</taxon>
        <taxon>Clostridia</taxon>
        <taxon>Thermosediminibacterales</taxon>
        <taxon>Thermosediminibacteraceae</taxon>
        <taxon>Thermosediminibacter</taxon>
    </lineage>
</organism>
<feature type="transmembrane region" description="Helical" evidence="1">
    <location>
        <begin position="79"/>
        <end position="112"/>
    </location>
</feature>
<keyword evidence="1" id="KW-0472">Membrane</keyword>
<feature type="transmembrane region" description="Helical" evidence="1">
    <location>
        <begin position="14"/>
        <end position="33"/>
    </location>
</feature>
<evidence type="ECO:0000313" key="2">
    <source>
        <dbReference type="EMBL" id="ADL07687.1"/>
    </source>
</evidence>
<dbReference type="Pfam" id="PF01944">
    <property type="entry name" value="SpoIIM"/>
    <property type="match status" value="1"/>
</dbReference>
<reference evidence="2 3" key="1">
    <citation type="journal article" date="2010" name="Stand. Genomic Sci.">
        <title>Complete genome sequence of Thermosediminibacter oceani type strain (JW/IW-1228P).</title>
        <authorList>
            <person name="Pitluck S."/>
            <person name="Yasawong M."/>
            <person name="Munk C."/>
            <person name="Nolan M."/>
            <person name="Lapidus A."/>
            <person name="Lucas S."/>
            <person name="Glavina Del Rio T."/>
            <person name="Tice H."/>
            <person name="Cheng J.F."/>
            <person name="Bruce D."/>
            <person name="Detter C."/>
            <person name="Tapia R."/>
            <person name="Han C."/>
            <person name="Goodwin L."/>
            <person name="Liolios K."/>
            <person name="Ivanova N."/>
            <person name="Mavromatis K."/>
            <person name="Mikhailova N."/>
            <person name="Pati A."/>
            <person name="Chen A."/>
            <person name="Palaniappan K."/>
            <person name="Land M."/>
            <person name="Hauser L."/>
            <person name="Chang Y.J."/>
            <person name="Jeffries C.D."/>
            <person name="Rohde M."/>
            <person name="Spring S."/>
            <person name="Sikorski J."/>
            <person name="Goker M."/>
            <person name="Woyke T."/>
            <person name="Bristow J."/>
            <person name="Eisen J.A."/>
            <person name="Markowitz V."/>
            <person name="Hugenholtz P."/>
            <person name="Kyrpides N.C."/>
            <person name="Klenk H.P."/>
        </authorList>
    </citation>
    <scope>NUCLEOTIDE SEQUENCE [LARGE SCALE GENOMIC DNA]</scope>
    <source>
        <strain evidence="3">ATCC BAA-1034 / DSM 16646 / JW/IW-1228P</strain>
    </source>
</reference>
<evidence type="ECO:0008006" key="4">
    <source>
        <dbReference type="Google" id="ProtNLM"/>
    </source>
</evidence>
<dbReference type="Proteomes" id="UP000000272">
    <property type="component" value="Chromosome"/>
</dbReference>
<name>D9S2R0_THEOJ</name>
<evidence type="ECO:0000313" key="3">
    <source>
        <dbReference type="Proteomes" id="UP000000272"/>
    </source>
</evidence>
<dbReference type="AlphaFoldDB" id="D9S2R0"/>
<dbReference type="PANTHER" id="PTHR35337">
    <property type="entry name" value="SLR1478 PROTEIN"/>
    <property type="match status" value="1"/>
</dbReference>
<gene>
    <name evidence="2" type="ordered locus">Toce_0925</name>
</gene>
<dbReference type="RefSeq" id="WP_013275730.1">
    <property type="nucleotide sequence ID" value="NC_014377.1"/>
</dbReference>
<proteinExistence type="predicted"/>
<dbReference type="KEGG" id="toc:Toce_0925"/>
<dbReference type="STRING" id="555079.Toce_0925"/>
<accession>D9S2R0</accession>
<dbReference type="PANTHER" id="PTHR35337:SF1">
    <property type="entry name" value="SLR1478 PROTEIN"/>
    <property type="match status" value="1"/>
</dbReference>
<dbReference type="EMBL" id="CP002131">
    <property type="protein sequence ID" value="ADL07687.1"/>
    <property type="molecule type" value="Genomic_DNA"/>
</dbReference>